<feature type="transmembrane region" description="Helical" evidence="7">
    <location>
        <begin position="375"/>
        <end position="394"/>
    </location>
</feature>
<evidence type="ECO:0000256" key="2">
    <source>
        <dbReference type="ARBA" id="ARBA00022475"/>
    </source>
</evidence>
<evidence type="ECO:0000256" key="6">
    <source>
        <dbReference type="ARBA" id="ARBA00043993"/>
    </source>
</evidence>
<comment type="similarity">
    <text evidence="6">Belongs to the YccS/YhfK family.</text>
</comment>
<accession>A0A9X8WKA1</accession>
<feature type="transmembrane region" description="Helical" evidence="7">
    <location>
        <begin position="86"/>
        <end position="104"/>
    </location>
</feature>
<dbReference type="PANTHER" id="PTHR30509">
    <property type="entry name" value="P-HYDROXYBENZOIC ACID EFFLUX PUMP SUBUNIT-RELATED"/>
    <property type="match status" value="1"/>
</dbReference>
<name>A0A9X8WKA1_9BACI</name>
<feature type="transmembrane region" description="Helical" evidence="7">
    <location>
        <begin position="469"/>
        <end position="492"/>
    </location>
</feature>
<feature type="transmembrane region" description="Helical" evidence="7">
    <location>
        <begin position="440"/>
        <end position="457"/>
    </location>
</feature>
<keyword evidence="5 7" id="KW-0472">Membrane</keyword>
<keyword evidence="2" id="KW-1003">Cell membrane</keyword>
<evidence type="ECO:0000256" key="3">
    <source>
        <dbReference type="ARBA" id="ARBA00022692"/>
    </source>
</evidence>
<feature type="transmembrane region" description="Helical" evidence="7">
    <location>
        <begin position="406"/>
        <end position="434"/>
    </location>
</feature>
<sequence length="650" mass="71390">MSKNKQGPSSKTLKLDVIHTTFKQAFELKKNPFPWIKALSAGIAAALPVFIGLLFGNLAYGLLAGIGGFTYLYVFNQPYHQRAKKIFFVMVGLALSVVLGTLVAPYQLGTAIMMGIIGASVFFIFGALKITGPSAVFFVLSFALATGMPIDQTLAPLRGGLVLLGGALSWIICMLGWFFNPHGPEKLAVEKVYRELGAFFDSLGTGRFNAARQRTVLAMKQAEDTLLAGFSNRRSSDMLKRLFLLNDHANVIFLEALELSLHKNVVLPPELGQSVRALADSIASKTKNESKILQPDQMQLEVEKLFVEIYNADAIMNEPVSKIHQEASISKPSLKTIFLGAFDKNSIVFLSSIRYGAILTIAAIIAYSADFNRSYWIPLSCAAVMSGATIVATFHRAVQRTFGTIIGLLLASLILASVHNEFIIVLIILCLTIITELFIVRNYGLAAMFFTPSALIMAEYSTQSYDFSFFATVRITDIVVGSMIGLLGSLLIGSRSASSLLNHLMAKTIRSQGQFLLVAFSGHDNELAIDESSERNKMQTNMVNLLTVYNAALGEIFKNKARLESLWPVIFSIEQLGYYLNASLKFSDRSVLSERELAQLLYVFETMAIAADKGRPLTNKEVPEIEGYSKIRHEILDLQKALRFSGEATG</sequence>
<evidence type="ECO:0000256" key="5">
    <source>
        <dbReference type="ARBA" id="ARBA00023136"/>
    </source>
</evidence>
<comment type="subcellular location">
    <subcellularLocation>
        <location evidence="1">Cell membrane</location>
        <topology evidence="1">Multi-pass membrane protein</topology>
    </subcellularLocation>
</comment>
<dbReference type="EMBL" id="FTMX01000002">
    <property type="protein sequence ID" value="SIR05575.1"/>
    <property type="molecule type" value="Genomic_DNA"/>
</dbReference>
<dbReference type="PANTHER" id="PTHR30509:SF9">
    <property type="entry name" value="MULTIDRUG RESISTANCE PROTEIN MDTO"/>
    <property type="match status" value="1"/>
</dbReference>
<evidence type="ECO:0000256" key="7">
    <source>
        <dbReference type="SAM" id="Phobius"/>
    </source>
</evidence>
<feature type="transmembrane region" description="Helical" evidence="7">
    <location>
        <begin position="347"/>
        <end position="369"/>
    </location>
</feature>
<reference evidence="9 10" key="1">
    <citation type="submission" date="2017-01" db="EMBL/GenBank/DDBJ databases">
        <authorList>
            <person name="Varghese N."/>
            <person name="Submissions S."/>
        </authorList>
    </citation>
    <scope>NUCLEOTIDE SEQUENCE [LARGE SCALE GENOMIC DNA]</scope>
    <source>
        <strain evidence="9 10">RUG2-6</strain>
    </source>
</reference>
<evidence type="ECO:0000313" key="9">
    <source>
        <dbReference type="EMBL" id="SIR05575.1"/>
    </source>
</evidence>
<dbReference type="Proteomes" id="UP000185829">
    <property type="component" value="Unassembled WGS sequence"/>
</dbReference>
<dbReference type="InterPro" id="IPR049453">
    <property type="entry name" value="Memb_transporter_dom"/>
</dbReference>
<gene>
    <name evidence="9" type="ORF">SAMN05878482_102879</name>
</gene>
<organism evidence="9 10">
    <name type="scientific">Peribacillus simplex</name>
    <dbReference type="NCBI Taxonomy" id="1478"/>
    <lineage>
        <taxon>Bacteria</taxon>
        <taxon>Bacillati</taxon>
        <taxon>Bacillota</taxon>
        <taxon>Bacilli</taxon>
        <taxon>Bacillales</taxon>
        <taxon>Bacillaceae</taxon>
        <taxon>Peribacillus</taxon>
    </lineage>
</organism>
<evidence type="ECO:0000259" key="8">
    <source>
        <dbReference type="Pfam" id="PF13515"/>
    </source>
</evidence>
<feature type="transmembrane region" description="Helical" evidence="7">
    <location>
        <begin position="57"/>
        <end position="74"/>
    </location>
</feature>
<proteinExistence type="inferred from homology"/>
<keyword evidence="4 7" id="KW-1133">Transmembrane helix</keyword>
<dbReference type="GO" id="GO:0005886">
    <property type="term" value="C:plasma membrane"/>
    <property type="evidence" value="ECO:0007669"/>
    <property type="project" value="UniProtKB-SubCell"/>
</dbReference>
<dbReference type="AlphaFoldDB" id="A0A9X8WKA1"/>
<dbReference type="Pfam" id="PF13515">
    <property type="entry name" value="FUSC_2"/>
    <property type="match status" value="1"/>
</dbReference>
<protein>
    <submittedName>
        <fullName evidence="9">Uncharacterized membrane protein YccC</fullName>
    </submittedName>
</protein>
<dbReference type="RefSeq" id="WP_081395571.1">
    <property type="nucleotide sequence ID" value="NZ_FTMX01000002.1"/>
</dbReference>
<evidence type="ECO:0000313" key="10">
    <source>
        <dbReference type="Proteomes" id="UP000185829"/>
    </source>
</evidence>
<evidence type="ECO:0000256" key="1">
    <source>
        <dbReference type="ARBA" id="ARBA00004651"/>
    </source>
</evidence>
<evidence type="ECO:0000256" key="4">
    <source>
        <dbReference type="ARBA" id="ARBA00022989"/>
    </source>
</evidence>
<comment type="caution">
    <text evidence="9">The sequence shown here is derived from an EMBL/GenBank/DDBJ whole genome shotgun (WGS) entry which is preliminary data.</text>
</comment>
<feature type="domain" description="Integral membrane bound transporter" evidence="8">
    <location>
        <begin position="361"/>
        <end position="487"/>
    </location>
</feature>
<keyword evidence="3 7" id="KW-0812">Transmembrane</keyword>
<feature type="transmembrane region" description="Helical" evidence="7">
    <location>
        <begin position="161"/>
        <end position="179"/>
    </location>
</feature>